<evidence type="ECO:0000313" key="2">
    <source>
        <dbReference type="Proteomes" id="UP001596096"/>
    </source>
</evidence>
<evidence type="ECO:0000313" key="1">
    <source>
        <dbReference type="EMBL" id="MFC5816837.1"/>
    </source>
</evidence>
<reference evidence="2" key="1">
    <citation type="journal article" date="2019" name="Int. J. Syst. Evol. Microbiol.">
        <title>The Global Catalogue of Microorganisms (GCM) 10K type strain sequencing project: providing services to taxonomists for standard genome sequencing and annotation.</title>
        <authorList>
            <consortium name="The Broad Institute Genomics Platform"/>
            <consortium name="The Broad Institute Genome Sequencing Center for Infectious Disease"/>
            <person name="Wu L."/>
            <person name="Ma J."/>
        </authorList>
    </citation>
    <scope>NUCLEOTIDE SEQUENCE [LARGE SCALE GENOMIC DNA]</scope>
    <source>
        <strain evidence="2">CGMCC 4.7106</strain>
    </source>
</reference>
<proteinExistence type="predicted"/>
<dbReference type="Proteomes" id="UP001596096">
    <property type="component" value="Unassembled WGS sequence"/>
</dbReference>
<name>A0ABW1BU80_9ACTN</name>
<dbReference type="EMBL" id="JBHSNW010000007">
    <property type="protein sequence ID" value="MFC5816837.1"/>
    <property type="molecule type" value="Genomic_DNA"/>
</dbReference>
<accession>A0ABW1BU80</accession>
<protein>
    <submittedName>
        <fullName evidence="1">Uncharacterized protein</fullName>
    </submittedName>
</protein>
<dbReference type="RefSeq" id="WP_219544194.1">
    <property type="nucleotide sequence ID" value="NZ_JAHKRN010000007.1"/>
</dbReference>
<sequence length="113" mass="12204">MNGPGGASPAGRLARELADHLARRGVESRVSECEGIALVGLAVVGLNVWCEFGGAEWRFRWSLDAPTEPGRWRYTCCPASCMETAARRIAGLFQERREAMSGPVTARAGRAAR</sequence>
<keyword evidence="2" id="KW-1185">Reference proteome</keyword>
<gene>
    <name evidence="1" type="ORF">ACFPUY_17210</name>
</gene>
<organism evidence="1 2">
    <name type="scientific">Nonomuraea harbinensis</name>
    <dbReference type="NCBI Taxonomy" id="1286938"/>
    <lineage>
        <taxon>Bacteria</taxon>
        <taxon>Bacillati</taxon>
        <taxon>Actinomycetota</taxon>
        <taxon>Actinomycetes</taxon>
        <taxon>Streptosporangiales</taxon>
        <taxon>Streptosporangiaceae</taxon>
        <taxon>Nonomuraea</taxon>
    </lineage>
</organism>
<comment type="caution">
    <text evidence="1">The sequence shown here is derived from an EMBL/GenBank/DDBJ whole genome shotgun (WGS) entry which is preliminary data.</text>
</comment>